<feature type="transmembrane region" description="Helical" evidence="14">
    <location>
        <begin position="34"/>
        <end position="52"/>
    </location>
</feature>
<evidence type="ECO:0000256" key="12">
    <source>
        <dbReference type="ARBA" id="ARBA00030212"/>
    </source>
</evidence>
<evidence type="ECO:0000313" key="16">
    <source>
        <dbReference type="Proteomes" id="UP000308730"/>
    </source>
</evidence>
<evidence type="ECO:0000313" key="15">
    <source>
        <dbReference type="EMBL" id="THH32968.1"/>
    </source>
</evidence>
<keyword evidence="8" id="KW-0249">Electron transport</keyword>
<evidence type="ECO:0000256" key="14">
    <source>
        <dbReference type="SAM" id="Phobius"/>
    </source>
</evidence>
<evidence type="ECO:0000256" key="10">
    <source>
        <dbReference type="ARBA" id="ARBA00023128"/>
    </source>
</evidence>
<dbReference type="AlphaFoldDB" id="A0A4S4N4X6"/>
<comment type="similarity">
    <text evidence="2">Belongs to the complex I NDUFB4 subunit family.</text>
</comment>
<keyword evidence="10" id="KW-0496">Mitochondrion</keyword>
<evidence type="ECO:0000256" key="11">
    <source>
        <dbReference type="ARBA" id="ARBA00023136"/>
    </source>
</evidence>
<evidence type="ECO:0000256" key="3">
    <source>
        <dbReference type="ARBA" id="ARBA00018681"/>
    </source>
</evidence>
<organism evidence="15 16">
    <name type="scientific">Antrodiella citrinella</name>
    <dbReference type="NCBI Taxonomy" id="2447956"/>
    <lineage>
        <taxon>Eukaryota</taxon>
        <taxon>Fungi</taxon>
        <taxon>Dikarya</taxon>
        <taxon>Basidiomycota</taxon>
        <taxon>Agaricomycotina</taxon>
        <taxon>Agaricomycetes</taxon>
        <taxon>Polyporales</taxon>
        <taxon>Steccherinaceae</taxon>
        <taxon>Antrodiella</taxon>
    </lineage>
</organism>
<evidence type="ECO:0000256" key="7">
    <source>
        <dbReference type="ARBA" id="ARBA00022792"/>
    </source>
</evidence>
<keyword evidence="16" id="KW-1185">Reference proteome</keyword>
<dbReference type="PANTHER" id="PTHR39476:SF1">
    <property type="entry name" value="NADH DEHYDROGENASE [UBIQUINONE] 1 BETA SUBCOMPLEX SUBUNIT 4"/>
    <property type="match status" value="1"/>
</dbReference>
<name>A0A4S4N4X6_9APHY</name>
<keyword evidence="9 14" id="KW-1133">Transmembrane helix</keyword>
<keyword evidence="5" id="KW-0679">Respiratory chain</keyword>
<keyword evidence="4" id="KW-0813">Transport</keyword>
<keyword evidence="7" id="KW-0999">Mitochondrion inner membrane</keyword>
<comment type="caution">
    <text evidence="15">The sequence shown here is derived from an EMBL/GenBank/DDBJ whole genome shotgun (WGS) entry which is preliminary data.</text>
</comment>
<keyword evidence="6 14" id="KW-0812">Transmembrane</keyword>
<sequence>MAAGFGCVKTDPAIERFNKMRENVYKHFRFTPRAAVQSIVGLVVFPVTIYLISSTTDNRYNWVGKRKGESLKA</sequence>
<proteinExistence type="inferred from homology"/>
<dbReference type="OrthoDB" id="15108at2759"/>
<evidence type="ECO:0000256" key="4">
    <source>
        <dbReference type="ARBA" id="ARBA00022448"/>
    </source>
</evidence>
<dbReference type="PANTHER" id="PTHR39476">
    <property type="entry name" value="NADH:UBIQUINONE OXIDOREDUCTASE 6.6KD SUBUNIT"/>
    <property type="match status" value="1"/>
</dbReference>
<evidence type="ECO:0000256" key="1">
    <source>
        <dbReference type="ARBA" id="ARBA00004434"/>
    </source>
</evidence>
<accession>A0A4S4N4X6</accession>
<evidence type="ECO:0000256" key="5">
    <source>
        <dbReference type="ARBA" id="ARBA00022660"/>
    </source>
</evidence>
<gene>
    <name evidence="15" type="ORF">EUX98_g1228</name>
</gene>
<dbReference type="InterPro" id="IPR009866">
    <property type="entry name" value="NADH_UbQ_OxRdtase_NDUFB4_su"/>
</dbReference>
<keyword evidence="11 14" id="KW-0472">Membrane</keyword>
<dbReference type="GO" id="GO:0005743">
    <property type="term" value="C:mitochondrial inner membrane"/>
    <property type="evidence" value="ECO:0007669"/>
    <property type="project" value="UniProtKB-SubCell"/>
</dbReference>
<evidence type="ECO:0000256" key="9">
    <source>
        <dbReference type="ARBA" id="ARBA00022989"/>
    </source>
</evidence>
<protein>
    <recommendedName>
        <fullName evidence="3">NADH dehydrogenase [ubiquinone] 1 beta subcomplex subunit 4</fullName>
    </recommendedName>
    <alternativeName>
        <fullName evidence="12">Complex I-B15</fullName>
    </alternativeName>
    <alternativeName>
        <fullName evidence="13">NADH-ubiquinone oxidoreductase B15 subunit</fullName>
    </alternativeName>
</protein>
<evidence type="ECO:0000256" key="2">
    <source>
        <dbReference type="ARBA" id="ARBA00007260"/>
    </source>
</evidence>
<comment type="subcellular location">
    <subcellularLocation>
        <location evidence="1">Mitochondrion inner membrane</location>
        <topology evidence="1">Single-pass membrane protein</topology>
    </subcellularLocation>
</comment>
<evidence type="ECO:0000256" key="8">
    <source>
        <dbReference type="ARBA" id="ARBA00022982"/>
    </source>
</evidence>
<evidence type="ECO:0000256" key="13">
    <source>
        <dbReference type="ARBA" id="ARBA00030987"/>
    </source>
</evidence>
<dbReference type="Proteomes" id="UP000308730">
    <property type="component" value="Unassembled WGS sequence"/>
</dbReference>
<dbReference type="EMBL" id="SGPM01000012">
    <property type="protein sequence ID" value="THH32968.1"/>
    <property type="molecule type" value="Genomic_DNA"/>
</dbReference>
<dbReference type="Pfam" id="PF07225">
    <property type="entry name" value="NDUF_B4"/>
    <property type="match status" value="1"/>
</dbReference>
<evidence type="ECO:0000256" key="6">
    <source>
        <dbReference type="ARBA" id="ARBA00022692"/>
    </source>
</evidence>
<reference evidence="15 16" key="1">
    <citation type="submission" date="2019-02" db="EMBL/GenBank/DDBJ databases">
        <title>Genome sequencing of the rare red list fungi Antrodiella citrinella (Flaviporus citrinellus).</title>
        <authorList>
            <person name="Buettner E."/>
            <person name="Kellner H."/>
        </authorList>
    </citation>
    <scope>NUCLEOTIDE SEQUENCE [LARGE SCALE GENOMIC DNA]</scope>
    <source>
        <strain evidence="15 16">DSM 108506</strain>
    </source>
</reference>